<dbReference type="InterPro" id="IPR014710">
    <property type="entry name" value="RmlC-like_jellyroll"/>
</dbReference>
<dbReference type="Proteomes" id="UP001301958">
    <property type="component" value="Unassembled WGS sequence"/>
</dbReference>
<comment type="caution">
    <text evidence="3">The sequence shown here is derived from an EMBL/GenBank/DDBJ whole genome shotgun (WGS) entry which is preliminary data.</text>
</comment>
<reference evidence="3" key="2">
    <citation type="submission" date="2023-05" db="EMBL/GenBank/DDBJ databases">
        <authorList>
            <consortium name="Lawrence Berkeley National Laboratory"/>
            <person name="Steindorff A."/>
            <person name="Hensen N."/>
            <person name="Bonometti L."/>
            <person name="Westerberg I."/>
            <person name="Brannstrom I.O."/>
            <person name="Guillou S."/>
            <person name="Cros-Aarteil S."/>
            <person name="Calhoun S."/>
            <person name="Haridas S."/>
            <person name="Kuo A."/>
            <person name="Mondo S."/>
            <person name="Pangilinan J."/>
            <person name="Riley R."/>
            <person name="Labutti K."/>
            <person name="Andreopoulos B."/>
            <person name="Lipzen A."/>
            <person name="Chen C."/>
            <person name="Yanf M."/>
            <person name="Daum C."/>
            <person name="Ng V."/>
            <person name="Clum A."/>
            <person name="Ohm R."/>
            <person name="Martin F."/>
            <person name="Silar P."/>
            <person name="Natvig D."/>
            <person name="Lalanne C."/>
            <person name="Gautier V."/>
            <person name="Ament-Velasquez S.L."/>
            <person name="Kruys A."/>
            <person name="Hutchinson M.I."/>
            <person name="Powell A.J."/>
            <person name="Barry K."/>
            <person name="Miller A.N."/>
            <person name="Grigoriev I.V."/>
            <person name="Debuchy R."/>
            <person name="Gladieux P."/>
            <person name="Thoren M.H."/>
            <person name="Johannesson H."/>
        </authorList>
    </citation>
    <scope>NUCLEOTIDE SEQUENCE</scope>
    <source>
        <strain evidence="3">CBS 990.96</strain>
    </source>
</reference>
<evidence type="ECO:0000313" key="4">
    <source>
        <dbReference type="Proteomes" id="UP001301958"/>
    </source>
</evidence>
<name>A0AAN7BPX8_9PEZI</name>
<evidence type="ECO:0000259" key="2">
    <source>
        <dbReference type="Pfam" id="PF07883"/>
    </source>
</evidence>
<proteinExistence type="predicted"/>
<evidence type="ECO:0000313" key="3">
    <source>
        <dbReference type="EMBL" id="KAK4227322.1"/>
    </source>
</evidence>
<dbReference type="InterPro" id="IPR013096">
    <property type="entry name" value="Cupin_2"/>
</dbReference>
<dbReference type="EMBL" id="MU865333">
    <property type="protein sequence ID" value="KAK4227322.1"/>
    <property type="molecule type" value="Genomic_DNA"/>
</dbReference>
<keyword evidence="4" id="KW-1185">Reference proteome</keyword>
<dbReference type="SUPFAM" id="SSF51182">
    <property type="entry name" value="RmlC-like cupins"/>
    <property type="match status" value="1"/>
</dbReference>
<sequence length="169" mass="17951">MAALVPLIQEILPMILPGSISVTKSAEVLPPPPPPPTSKESEALPPPPEASVRVVSRNAVVGKSDKLCASVLILKPLSSTSVHHHGEQEAIIYVSSGRGVLLGPPKDDEVDAQPERHELEPGDFAHISSWVEHQILNESFDTELQLVITQSGGQPVEAELTGWGGSTAR</sequence>
<evidence type="ECO:0000256" key="1">
    <source>
        <dbReference type="SAM" id="MobiDB-lite"/>
    </source>
</evidence>
<organism evidence="3 4">
    <name type="scientific">Podospora fimiseda</name>
    <dbReference type="NCBI Taxonomy" id="252190"/>
    <lineage>
        <taxon>Eukaryota</taxon>
        <taxon>Fungi</taxon>
        <taxon>Dikarya</taxon>
        <taxon>Ascomycota</taxon>
        <taxon>Pezizomycotina</taxon>
        <taxon>Sordariomycetes</taxon>
        <taxon>Sordariomycetidae</taxon>
        <taxon>Sordariales</taxon>
        <taxon>Podosporaceae</taxon>
        <taxon>Podospora</taxon>
    </lineage>
</organism>
<accession>A0AAN7BPX8</accession>
<reference evidence="3" key="1">
    <citation type="journal article" date="2023" name="Mol. Phylogenet. Evol.">
        <title>Genome-scale phylogeny and comparative genomics of the fungal order Sordariales.</title>
        <authorList>
            <person name="Hensen N."/>
            <person name="Bonometti L."/>
            <person name="Westerberg I."/>
            <person name="Brannstrom I.O."/>
            <person name="Guillou S."/>
            <person name="Cros-Aarteil S."/>
            <person name="Calhoun S."/>
            <person name="Haridas S."/>
            <person name="Kuo A."/>
            <person name="Mondo S."/>
            <person name="Pangilinan J."/>
            <person name="Riley R."/>
            <person name="LaButti K."/>
            <person name="Andreopoulos B."/>
            <person name="Lipzen A."/>
            <person name="Chen C."/>
            <person name="Yan M."/>
            <person name="Daum C."/>
            <person name="Ng V."/>
            <person name="Clum A."/>
            <person name="Steindorff A."/>
            <person name="Ohm R.A."/>
            <person name="Martin F."/>
            <person name="Silar P."/>
            <person name="Natvig D.O."/>
            <person name="Lalanne C."/>
            <person name="Gautier V."/>
            <person name="Ament-Velasquez S.L."/>
            <person name="Kruys A."/>
            <person name="Hutchinson M.I."/>
            <person name="Powell A.J."/>
            <person name="Barry K."/>
            <person name="Miller A.N."/>
            <person name="Grigoriev I.V."/>
            <person name="Debuchy R."/>
            <person name="Gladieux P."/>
            <person name="Hiltunen Thoren M."/>
            <person name="Johannesson H."/>
        </authorList>
    </citation>
    <scope>NUCLEOTIDE SEQUENCE</scope>
    <source>
        <strain evidence="3">CBS 990.96</strain>
    </source>
</reference>
<feature type="domain" description="Cupin type-2" evidence="2">
    <location>
        <begin position="73"/>
        <end position="139"/>
    </location>
</feature>
<dbReference type="AlphaFoldDB" id="A0AAN7BPX8"/>
<dbReference type="Pfam" id="PF07883">
    <property type="entry name" value="Cupin_2"/>
    <property type="match status" value="1"/>
</dbReference>
<feature type="region of interest" description="Disordered" evidence="1">
    <location>
        <begin position="24"/>
        <end position="50"/>
    </location>
</feature>
<protein>
    <submittedName>
        <fullName evidence="3">RmlC-like cupin domain-containing protein</fullName>
    </submittedName>
</protein>
<dbReference type="Gene3D" id="2.60.120.10">
    <property type="entry name" value="Jelly Rolls"/>
    <property type="match status" value="1"/>
</dbReference>
<gene>
    <name evidence="3" type="ORF">QBC38DRAFT_364576</name>
</gene>
<dbReference type="InterPro" id="IPR011051">
    <property type="entry name" value="RmlC_Cupin_sf"/>
</dbReference>